<dbReference type="CDD" id="cd14871">
    <property type="entry name" value="uS7_Chloroplast"/>
    <property type="match status" value="1"/>
</dbReference>
<evidence type="ECO:0000256" key="6">
    <source>
        <dbReference type="HAMAP-Rule" id="MF_00480"/>
    </source>
</evidence>
<dbReference type="PIRSF" id="PIRSF002122">
    <property type="entry name" value="RPS7p_RPS7a_RPS5e_RPS7o"/>
    <property type="match status" value="1"/>
</dbReference>
<dbReference type="EMBL" id="MT211886">
    <property type="protein sequence ID" value="QJF58735.1"/>
    <property type="molecule type" value="Genomic_DNA"/>
</dbReference>
<keyword evidence="5 6" id="KW-0687">Ribonucleoprotein</keyword>
<name>A0A6M3WDE2_COROI</name>
<evidence type="ECO:0000313" key="9">
    <source>
        <dbReference type="EMBL" id="QJF58735.1"/>
    </source>
</evidence>
<sequence>MINKNIIMSRRNTAKRRVVSPDPLYNSRLVSMLTIRILKSGKKSLAQKIVYSTLDIIQDKTSNDPLEVLEKAIRNATPLVEVKARRVGGSTYQVPIEIRAYRGTNLALRWLTQFAKKRAGKNMANKLANEIVDASNDNGSTIKKREETHRMAEANKAFAHYRY</sequence>
<dbReference type="HAMAP" id="MF_00480_B">
    <property type="entry name" value="Ribosomal_uS7_B"/>
    <property type="match status" value="1"/>
</dbReference>
<reference evidence="9" key="1">
    <citation type="submission" date="2020-03" db="EMBL/GenBank/DDBJ databases">
        <title>Mitochondrial and Plastid genome variability of Corallina officinalis (Corallinales, Rhodophyta).</title>
        <authorList>
            <person name="Yesson C."/>
            <person name="Bian X."/>
            <person name="Williamson C."/>
            <person name="Briscoe A.G."/>
            <person name="Brodie J."/>
        </authorList>
    </citation>
    <scope>NUCLEOTIDE SEQUENCE</scope>
</reference>
<dbReference type="SUPFAM" id="SSF47973">
    <property type="entry name" value="Ribosomal protein S7"/>
    <property type="match status" value="1"/>
</dbReference>
<dbReference type="GO" id="GO:0019843">
    <property type="term" value="F:rRNA binding"/>
    <property type="evidence" value="ECO:0007669"/>
    <property type="project" value="UniProtKB-UniRule"/>
</dbReference>
<comment type="similarity">
    <text evidence="1 6 7">Belongs to the universal ribosomal protein uS7 family.</text>
</comment>
<keyword evidence="9" id="KW-0934">Plastid</keyword>
<evidence type="ECO:0000256" key="7">
    <source>
        <dbReference type="RuleBase" id="RU003619"/>
    </source>
</evidence>
<evidence type="ECO:0000256" key="3">
    <source>
        <dbReference type="ARBA" id="ARBA00022884"/>
    </source>
</evidence>
<dbReference type="InterPro" id="IPR023798">
    <property type="entry name" value="Ribosomal_uS7_dom"/>
</dbReference>
<evidence type="ECO:0000259" key="8">
    <source>
        <dbReference type="Pfam" id="PF00177"/>
    </source>
</evidence>
<evidence type="ECO:0000256" key="1">
    <source>
        <dbReference type="ARBA" id="ARBA00007151"/>
    </source>
</evidence>
<keyword evidence="3 6" id="KW-0694">RNA-binding</keyword>
<dbReference type="GO" id="GO:0003735">
    <property type="term" value="F:structural constituent of ribosome"/>
    <property type="evidence" value="ECO:0007669"/>
    <property type="project" value="InterPro"/>
</dbReference>
<comment type="subunit">
    <text evidence="6">Part of the 30S ribosomal subunit.</text>
</comment>
<dbReference type="FunFam" id="1.10.455.10:FF:000001">
    <property type="entry name" value="30S ribosomal protein S7"/>
    <property type="match status" value="1"/>
</dbReference>
<evidence type="ECO:0000256" key="4">
    <source>
        <dbReference type="ARBA" id="ARBA00022980"/>
    </source>
</evidence>
<gene>
    <name evidence="6 9" type="primary">rps7</name>
</gene>
<protein>
    <recommendedName>
        <fullName evidence="6">Small ribosomal subunit protein uS7c</fullName>
    </recommendedName>
</protein>
<keyword evidence="2 6" id="KW-0699">rRNA-binding</keyword>
<dbReference type="InterPro" id="IPR020606">
    <property type="entry name" value="Ribosomal_uS7_CS"/>
</dbReference>
<keyword evidence="9" id="KW-0150">Chloroplast</keyword>
<dbReference type="InterPro" id="IPR005717">
    <property type="entry name" value="Ribosomal_uS7_bac/org-type"/>
</dbReference>
<dbReference type="Gene3D" id="1.10.455.10">
    <property type="entry name" value="Ribosomal protein S7 domain"/>
    <property type="match status" value="1"/>
</dbReference>
<dbReference type="GO" id="GO:0009507">
    <property type="term" value="C:chloroplast"/>
    <property type="evidence" value="ECO:0007669"/>
    <property type="project" value="UniProtKB-SubCell"/>
</dbReference>
<dbReference type="GO" id="GO:0006412">
    <property type="term" value="P:translation"/>
    <property type="evidence" value="ECO:0007669"/>
    <property type="project" value="UniProtKB-UniRule"/>
</dbReference>
<organism evidence="9">
    <name type="scientific">Corallina officinalis</name>
    <name type="common">Coral seaweed</name>
    <dbReference type="NCBI Taxonomy" id="35170"/>
    <lineage>
        <taxon>Eukaryota</taxon>
        <taxon>Rhodophyta</taxon>
        <taxon>Florideophyceae</taxon>
        <taxon>Corallinophycidae</taxon>
        <taxon>Corallinales</taxon>
        <taxon>Corallinaceae</taxon>
        <taxon>Corallinoideae</taxon>
        <taxon>Corallina</taxon>
    </lineage>
</organism>
<accession>A0A6M3WDE2</accession>
<comment type="function">
    <text evidence="6">One of the primary rRNA binding proteins, it binds directly to 16S rRNA where it nucleates assembly of the head domain of the 30S subunit.</text>
</comment>
<proteinExistence type="inferred from homology"/>
<dbReference type="PROSITE" id="PS00052">
    <property type="entry name" value="RIBOSOMAL_S7"/>
    <property type="match status" value="1"/>
</dbReference>
<feature type="domain" description="Small ribosomal subunit protein uS7" evidence="8">
    <location>
        <begin position="9"/>
        <end position="156"/>
    </location>
</feature>
<dbReference type="InterPro" id="IPR036823">
    <property type="entry name" value="Ribosomal_uS7_dom_sf"/>
</dbReference>
<keyword evidence="4 6" id="KW-0689">Ribosomal protein</keyword>
<dbReference type="AlphaFoldDB" id="A0A6M3WDE2"/>
<dbReference type="NCBIfam" id="TIGR01029">
    <property type="entry name" value="rpsG_bact"/>
    <property type="match status" value="1"/>
</dbReference>
<dbReference type="InterPro" id="IPR000235">
    <property type="entry name" value="Ribosomal_uS7"/>
</dbReference>
<geneLocation type="chloroplast" evidence="9"/>
<evidence type="ECO:0000256" key="2">
    <source>
        <dbReference type="ARBA" id="ARBA00022730"/>
    </source>
</evidence>
<comment type="subcellular location">
    <subcellularLocation>
        <location evidence="6">Plastid</location>
        <location evidence="6">Chloroplast</location>
    </subcellularLocation>
</comment>
<dbReference type="PANTHER" id="PTHR11205">
    <property type="entry name" value="RIBOSOMAL PROTEIN S7"/>
    <property type="match status" value="1"/>
</dbReference>
<dbReference type="Pfam" id="PF00177">
    <property type="entry name" value="Ribosomal_S7"/>
    <property type="match status" value="1"/>
</dbReference>
<dbReference type="GO" id="GO:0015935">
    <property type="term" value="C:small ribosomal subunit"/>
    <property type="evidence" value="ECO:0007669"/>
    <property type="project" value="InterPro"/>
</dbReference>
<evidence type="ECO:0000256" key="5">
    <source>
        <dbReference type="ARBA" id="ARBA00023274"/>
    </source>
</evidence>